<keyword evidence="1" id="KW-0812">Transmembrane</keyword>
<dbReference type="PANTHER" id="PTHR36832">
    <property type="entry name" value="SLR1174 PROTEIN-RELATED"/>
    <property type="match status" value="1"/>
</dbReference>
<feature type="transmembrane region" description="Helical" evidence="1">
    <location>
        <begin position="157"/>
        <end position="175"/>
    </location>
</feature>
<protein>
    <submittedName>
        <fullName evidence="2">ABC transporter permease</fullName>
    </submittedName>
</protein>
<evidence type="ECO:0000256" key="1">
    <source>
        <dbReference type="SAM" id="Phobius"/>
    </source>
</evidence>
<dbReference type="PANTHER" id="PTHR36832:SF2">
    <property type="entry name" value="INTEGRAL MEMBRANE PROTEIN"/>
    <property type="match status" value="1"/>
</dbReference>
<evidence type="ECO:0000313" key="2">
    <source>
        <dbReference type="EMBL" id="AHF26238.1"/>
    </source>
</evidence>
<name>W0FMW0_9BACT</name>
<dbReference type="AlphaFoldDB" id="W0FMW0"/>
<keyword evidence="1" id="KW-1133">Transmembrane helix</keyword>
<feature type="transmembrane region" description="Helical" evidence="1">
    <location>
        <begin position="212"/>
        <end position="230"/>
    </location>
</feature>
<feature type="transmembrane region" description="Helical" evidence="1">
    <location>
        <begin position="117"/>
        <end position="137"/>
    </location>
</feature>
<dbReference type="EMBL" id="KC246872">
    <property type="protein sequence ID" value="AHF26238.1"/>
    <property type="molecule type" value="Genomic_DNA"/>
</dbReference>
<accession>W0FMW0</accession>
<dbReference type="InterPro" id="IPR010390">
    <property type="entry name" value="ABC-2_transporter-like"/>
</dbReference>
<sequence>MLGGIICQVFFGLILIALYRALYAGKPQDIPLSSVTTYVWLQQAFFRMLVATDPDLQDKIRTGSISYDLCRPVSMYGFYYVRVAAQKLTGSLMRGIPMLIFASFLPEGWGIAAPASFGALLLALAALGLGLLCVCALENISMAFTMRTLDQRGMQALLNLLMMVLAGNILPLTLYPDSWQKVITMLPYAQLLDAPIRLYTGAYTVADAPRVLIIQIIWIVLLILTGQAMWRSNQKRMIVQGG</sequence>
<keyword evidence="1" id="KW-0472">Membrane</keyword>
<reference evidence="2" key="1">
    <citation type="journal article" date="2013" name="PLoS ONE">
        <title>Metagenomic insights into the carbohydrate-active enzymes carried by the microorganisms adhering to solid digesta in the rumen of cows.</title>
        <authorList>
            <person name="Wang L."/>
            <person name="Hatem A."/>
            <person name="Catalyurek U.V."/>
            <person name="Morrison M."/>
            <person name="Yu Z."/>
        </authorList>
    </citation>
    <scope>NUCLEOTIDE SEQUENCE</scope>
</reference>
<organism evidence="2">
    <name type="scientific">uncultured bacterium Contigcl_1794</name>
    <dbReference type="NCBI Taxonomy" id="1393664"/>
    <lineage>
        <taxon>Bacteria</taxon>
        <taxon>environmental samples</taxon>
    </lineage>
</organism>
<dbReference type="Pfam" id="PF06182">
    <property type="entry name" value="ABC2_membrane_6"/>
    <property type="match status" value="1"/>
</dbReference>
<feature type="transmembrane region" description="Helical" evidence="1">
    <location>
        <begin position="6"/>
        <end position="23"/>
    </location>
</feature>
<proteinExistence type="predicted"/>